<dbReference type="InterPro" id="IPR026992">
    <property type="entry name" value="DIOX_N"/>
</dbReference>
<dbReference type="Proteomes" id="UP001610335">
    <property type="component" value="Unassembled WGS sequence"/>
</dbReference>
<feature type="compositionally biased region" description="Basic and acidic residues" evidence="6">
    <location>
        <begin position="92"/>
        <end position="108"/>
    </location>
</feature>
<evidence type="ECO:0000256" key="6">
    <source>
        <dbReference type="SAM" id="MobiDB-lite"/>
    </source>
</evidence>
<name>A0ABR4HQZ9_9EURO</name>
<dbReference type="Pfam" id="PF14226">
    <property type="entry name" value="DIOX_N"/>
    <property type="match status" value="1"/>
</dbReference>
<feature type="compositionally biased region" description="Basic and acidic residues" evidence="6">
    <location>
        <begin position="120"/>
        <end position="129"/>
    </location>
</feature>
<organism evidence="8 9">
    <name type="scientific">Aspergillus cavernicola</name>
    <dbReference type="NCBI Taxonomy" id="176166"/>
    <lineage>
        <taxon>Eukaryota</taxon>
        <taxon>Fungi</taxon>
        <taxon>Dikarya</taxon>
        <taxon>Ascomycota</taxon>
        <taxon>Pezizomycotina</taxon>
        <taxon>Eurotiomycetes</taxon>
        <taxon>Eurotiomycetidae</taxon>
        <taxon>Eurotiales</taxon>
        <taxon>Aspergillaceae</taxon>
        <taxon>Aspergillus</taxon>
        <taxon>Aspergillus subgen. Nidulantes</taxon>
    </lineage>
</organism>
<dbReference type="PANTHER" id="PTHR10209">
    <property type="entry name" value="OXIDOREDUCTASE, 2OG-FE II OXYGENASE FAMILY PROTEIN"/>
    <property type="match status" value="1"/>
</dbReference>
<evidence type="ECO:0000256" key="5">
    <source>
        <dbReference type="RuleBase" id="RU003682"/>
    </source>
</evidence>
<feature type="region of interest" description="Disordered" evidence="6">
    <location>
        <begin position="91"/>
        <end position="155"/>
    </location>
</feature>
<comment type="caution">
    <text evidence="8">The sequence shown here is derived from an EMBL/GenBank/DDBJ whole genome shotgun (WGS) entry which is preliminary data.</text>
</comment>
<dbReference type="Pfam" id="PF03171">
    <property type="entry name" value="2OG-FeII_Oxy"/>
    <property type="match status" value="1"/>
</dbReference>
<feature type="compositionally biased region" description="Polar residues" evidence="6">
    <location>
        <begin position="131"/>
        <end position="140"/>
    </location>
</feature>
<evidence type="ECO:0000256" key="2">
    <source>
        <dbReference type="ARBA" id="ARBA00022723"/>
    </source>
</evidence>
<dbReference type="InterPro" id="IPR027443">
    <property type="entry name" value="IPNS-like_sf"/>
</dbReference>
<dbReference type="InterPro" id="IPR044861">
    <property type="entry name" value="IPNS-like_FE2OG_OXY"/>
</dbReference>
<keyword evidence="4 5" id="KW-0408">Iron</keyword>
<feature type="domain" description="Fe2OG dioxygenase" evidence="7">
    <location>
        <begin position="207"/>
        <end position="321"/>
    </location>
</feature>
<dbReference type="PANTHER" id="PTHR10209:SF881">
    <property type="entry name" value="FI07970P-RELATED"/>
    <property type="match status" value="1"/>
</dbReference>
<keyword evidence="2 5" id="KW-0479">Metal-binding</keyword>
<gene>
    <name evidence="8" type="ORF">BDW59DRAFT_182000</name>
</gene>
<reference evidence="8 9" key="1">
    <citation type="submission" date="2024-07" db="EMBL/GenBank/DDBJ databases">
        <title>Section-level genome sequencing and comparative genomics of Aspergillus sections Usti and Cavernicolus.</title>
        <authorList>
            <consortium name="Lawrence Berkeley National Laboratory"/>
            <person name="Nybo J.L."/>
            <person name="Vesth T.C."/>
            <person name="Theobald S."/>
            <person name="Frisvad J.C."/>
            <person name="Larsen T.O."/>
            <person name="Kjaerboelling I."/>
            <person name="Rothschild-Mancinelli K."/>
            <person name="Lyhne E.K."/>
            <person name="Kogle M.E."/>
            <person name="Barry K."/>
            <person name="Clum A."/>
            <person name="Na H."/>
            <person name="Ledsgaard L."/>
            <person name="Lin J."/>
            <person name="Lipzen A."/>
            <person name="Kuo A."/>
            <person name="Riley R."/>
            <person name="Mondo S."/>
            <person name="LaButti K."/>
            <person name="Haridas S."/>
            <person name="Pangalinan J."/>
            <person name="Salamov A.A."/>
            <person name="Simmons B.A."/>
            <person name="Magnuson J.K."/>
            <person name="Chen J."/>
            <person name="Drula E."/>
            <person name="Henrissat B."/>
            <person name="Wiebenga A."/>
            <person name="Lubbers R.J."/>
            <person name="Gomes A.C."/>
            <person name="Makela M.R."/>
            <person name="Stajich J."/>
            <person name="Grigoriev I.V."/>
            <person name="Mortensen U.H."/>
            <person name="De vries R.P."/>
            <person name="Baker S.E."/>
            <person name="Andersen M.R."/>
        </authorList>
    </citation>
    <scope>NUCLEOTIDE SEQUENCE [LARGE SCALE GENOMIC DNA]</scope>
    <source>
        <strain evidence="8 9">CBS 600.67</strain>
    </source>
</reference>
<evidence type="ECO:0000256" key="1">
    <source>
        <dbReference type="ARBA" id="ARBA00008056"/>
    </source>
</evidence>
<keyword evidence="3 5" id="KW-0560">Oxidoreductase</keyword>
<comment type="similarity">
    <text evidence="1 5">Belongs to the iron/ascorbate-dependent oxidoreductase family.</text>
</comment>
<dbReference type="PROSITE" id="PS51471">
    <property type="entry name" value="FE2OG_OXY"/>
    <property type="match status" value="1"/>
</dbReference>
<dbReference type="EMBL" id="JBFXLS010000088">
    <property type="protein sequence ID" value="KAL2817909.1"/>
    <property type="molecule type" value="Genomic_DNA"/>
</dbReference>
<dbReference type="SUPFAM" id="SSF51197">
    <property type="entry name" value="Clavaminate synthase-like"/>
    <property type="match status" value="1"/>
</dbReference>
<proteinExistence type="inferred from homology"/>
<evidence type="ECO:0000313" key="9">
    <source>
        <dbReference type="Proteomes" id="UP001610335"/>
    </source>
</evidence>
<keyword evidence="9" id="KW-1185">Reference proteome</keyword>
<dbReference type="Gene3D" id="2.60.120.330">
    <property type="entry name" value="B-lactam Antibiotic, Isopenicillin N Synthase, Chain"/>
    <property type="match status" value="1"/>
</dbReference>
<accession>A0ABR4HQZ9</accession>
<protein>
    <submittedName>
        <fullName evidence="8">2OG-Fe(II) oxygenase superfamily protein</fullName>
    </submittedName>
</protein>
<evidence type="ECO:0000256" key="3">
    <source>
        <dbReference type="ARBA" id="ARBA00023002"/>
    </source>
</evidence>
<evidence type="ECO:0000256" key="4">
    <source>
        <dbReference type="ARBA" id="ARBA00023004"/>
    </source>
</evidence>
<evidence type="ECO:0000313" key="8">
    <source>
        <dbReference type="EMBL" id="KAL2817909.1"/>
    </source>
</evidence>
<sequence>MAEYTQLELRTLNGPEYRRVSTAPPRIPTADEIPIIDLTPIDGDLDARKQIASKIRAAAENTGFFYIKNHGIPEELIQRALHQAQSFFNQSAEEKEKVSHSKSKHNDGYHGVGTTQINNKESRDQKETFSVRYNPQNDPTTPLADSDSVPDTTEEHIWSGTNHLPDFRTTTIQFYKSRLTLARKIIRLFALALDLPEDYFDSVTTHPGADALYVHYPGTPSLASTTTTTTKDISTAEIDVGIGSHTDIQCVTLLWQDTSGGLQVLSASDEWLDARPIEGTLVVNIGDFLQRLSNNRFKSTVHRVYNRQSTSRYSMPFFLGFNPESVCRVVPTCVGEGRGGRALYEPISCGEWHRARLALASQTTTAS</sequence>
<dbReference type="PRINTS" id="PR00682">
    <property type="entry name" value="IPNSYNTHASE"/>
</dbReference>
<evidence type="ECO:0000259" key="7">
    <source>
        <dbReference type="PROSITE" id="PS51471"/>
    </source>
</evidence>
<dbReference type="InterPro" id="IPR005123">
    <property type="entry name" value="Oxoglu/Fe-dep_dioxygenase_dom"/>
</dbReference>